<keyword evidence="5" id="KW-0130">Cell adhesion</keyword>
<dbReference type="PRINTS" id="PR00453">
    <property type="entry name" value="VWFADOMAIN"/>
</dbReference>
<feature type="domain" description="VWFA" evidence="7">
    <location>
        <begin position="57"/>
        <end position="254"/>
    </location>
</feature>
<dbReference type="AlphaFoldDB" id="A0A9Q1F6Y0"/>
<evidence type="ECO:0000313" key="9">
    <source>
        <dbReference type="Proteomes" id="UP001152622"/>
    </source>
</evidence>
<dbReference type="PANTHER" id="PTHR24020">
    <property type="entry name" value="COLLAGEN ALPHA"/>
    <property type="match status" value="1"/>
</dbReference>
<evidence type="ECO:0000256" key="1">
    <source>
        <dbReference type="ARBA" id="ARBA00004498"/>
    </source>
</evidence>
<dbReference type="SUPFAM" id="SSF53300">
    <property type="entry name" value="vWA-like"/>
    <property type="match status" value="3"/>
</dbReference>
<dbReference type="InterPro" id="IPR050525">
    <property type="entry name" value="ECM_Assembly_Org"/>
</dbReference>
<feature type="domain" description="VWFA" evidence="7">
    <location>
        <begin position="841"/>
        <end position="1024"/>
    </location>
</feature>
<dbReference type="PROSITE" id="PS50234">
    <property type="entry name" value="VWFA"/>
    <property type="match status" value="3"/>
</dbReference>
<feature type="compositionally biased region" description="Low complexity" evidence="6">
    <location>
        <begin position="548"/>
        <end position="560"/>
    </location>
</feature>
<feature type="region of interest" description="Disordered" evidence="6">
    <location>
        <begin position="270"/>
        <end position="603"/>
    </location>
</feature>
<dbReference type="GO" id="GO:0007155">
    <property type="term" value="P:cell adhesion"/>
    <property type="evidence" value="ECO:0007669"/>
    <property type="project" value="UniProtKB-KW"/>
</dbReference>
<dbReference type="PANTHER" id="PTHR24020:SF20">
    <property type="entry name" value="PH DOMAIN-CONTAINING PROTEIN"/>
    <property type="match status" value="1"/>
</dbReference>
<reference evidence="8" key="1">
    <citation type="journal article" date="2023" name="Science">
        <title>Genome structures resolve the early diversification of teleost fishes.</title>
        <authorList>
            <person name="Parey E."/>
            <person name="Louis A."/>
            <person name="Montfort J."/>
            <person name="Bouchez O."/>
            <person name="Roques C."/>
            <person name="Iampietro C."/>
            <person name="Lluch J."/>
            <person name="Castinel A."/>
            <person name="Donnadieu C."/>
            <person name="Desvignes T."/>
            <person name="Floi Bucao C."/>
            <person name="Jouanno E."/>
            <person name="Wen M."/>
            <person name="Mejri S."/>
            <person name="Dirks R."/>
            <person name="Jansen H."/>
            <person name="Henkel C."/>
            <person name="Chen W.J."/>
            <person name="Zahm M."/>
            <person name="Cabau C."/>
            <person name="Klopp C."/>
            <person name="Thompson A.W."/>
            <person name="Robinson-Rechavi M."/>
            <person name="Braasch I."/>
            <person name="Lecointre G."/>
            <person name="Bobe J."/>
            <person name="Postlethwait J.H."/>
            <person name="Berthelot C."/>
            <person name="Roest Crollius H."/>
            <person name="Guiguen Y."/>
        </authorList>
    </citation>
    <scope>NUCLEOTIDE SEQUENCE</scope>
    <source>
        <strain evidence="8">WJC10195</strain>
    </source>
</reference>
<sequence>MLTLEFIYYSEGFVVTSSSALFAVEMLTSSSPSPVRAPAYGSQAQLDRPRFKECPVDLFFVLDTSESVALRERPPDFYIDQIKTFTKTFIDELKDMRQPCDRYLTWNSGALHYSDDIVMVHELSDLNDERKTLKQNIDMITYIGKGTYTDCAIKRGIAELLRGGSHYHENKYIVVVTDGHPITGYKEPCGGLQDAANEARQHGVKVFAVAISPDQEDARLSLIATDHNYRQNFTAADKERTSQLKTIHTIVNLIINETKDVCCSFDCAAKTGPRGPSGDPGSMGESGRPGMPGEKGDLGDVGRPGDSGPVGYQGMKGDKGGRGYKGERGNRGYKGDKGQSGIDGTDGRKGDPGFPGLAGCKGSPGPDGFQGEAGPKGDPGSYGTKGGKGDPGKDGEAGRPGNYGPLGPRGDTGPMGANGDKGERGDDGAPGPDGPRGERGTLGEKGEQGSRGNRGPRGASGEPGPRGELGREGTSGPNGEPGDQGRPGAGGYRGDEGATGPEGPKGPRGIKGAPGDRGVIGERGGDGVQGNGTEGCHGFQGYPGPRGDSGAPGANGSPGPKGDDGEPGDPGLDNDQPGNSGPKGAKGHRGAEGRAGPLGPPGPLGADECEILDIIMRMCCEYFCKCGPLDIAFIVDSSESIGASNFALAKDFIITVIDRLMKDQQMKFGFNDSRVGVLQYSGEKAQEVVQLGDSNIKTVTELKQAVKDFKWLAEATYTGEALKFSLFNMLDRLKKENSVVLVLTDGRSDITRDKVPLNVLCNQGIRVGGLGIKDYSGKVPNEEQLGDIVCKNDPKPGFTFVLENFAELLDESFLQNLTASICQDKKCPTYKCPISFSADSDITIMMDSSASVGSKNFDVTRKFVKRLAERFLTAKKEGRVGVRVAVGQYSKEANLEADFSDDYAAVAQRIDGITFQNSATDMTGALSFAIERFKRSGNKKKKLLLFSDGRSQGVTESILEKRVREVQAANIELYVLAVGSQVSEANLRYLVSRGRPYDVTYAQRHLFRAADYPSLLRGVFHQTVSRKVSLV</sequence>
<dbReference type="Pfam" id="PF00092">
    <property type="entry name" value="VWA"/>
    <property type="match status" value="3"/>
</dbReference>
<dbReference type="Pfam" id="PF01391">
    <property type="entry name" value="Collagen"/>
    <property type="match status" value="2"/>
</dbReference>
<keyword evidence="2" id="KW-0964">Secreted</keyword>
<feature type="compositionally biased region" description="Gly residues" evidence="6">
    <location>
        <begin position="526"/>
        <end position="535"/>
    </location>
</feature>
<dbReference type="InterPro" id="IPR002035">
    <property type="entry name" value="VWF_A"/>
</dbReference>
<feature type="compositionally biased region" description="Basic and acidic residues" evidence="6">
    <location>
        <begin position="435"/>
        <end position="448"/>
    </location>
</feature>
<dbReference type="InterPro" id="IPR008160">
    <property type="entry name" value="Collagen"/>
</dbReference>
<evidence type="ECO:0000256" key="2">
    <source>
        <dbReference type="ARBA" id="ARBA00022525"/>
    </source>
</evidence>
<evidence type="ECO:0000313" key="8">
    <source>
        <dbReference type="EMBL" id="KAJ8352342.1"/>
    </source>
</evidence>
<dbReference type="EMBL" id="JAINUF010000008">
    <property type="protein sequence ID" value="KAJ8352342.1"/>
    <property type="molecule type" value="Genomic_DNA"/>
</dbReference>
<comment type="subcellular location">
    <subcellularLocation>
        <location evidence="1">Secreted</location>
        <location evidence="1">Extracellular space</location>
        <location evidence="1">Extracellular matrix</location>
    </subcellularLocation>
</comment>
<dbReference type="SMART" id="SM00327">
    <property type="entry name" value="VWA"/>
    <property type="match status" value="3"/>
</dbReference>
<keyword evidence="9" id="KW-1185">Reference proteome</keyword>
<keyword evidence="4" id="KW-0677">Repeat</keyword>
<feature type="domain" description="VWFA" evidence="7">
    <location>
        <begin position="630"/>
        <end position="817"/>
    </location>
</feature>
<evidence type="ECO:0000256" key="5">
    <source>
        <dbReference type="ARBA" id="ARBA00022889"/>
    </source>
</evidence>
<feature type="compositionally biased region" description="Basic and acidic residues" evidence="6">
    <location>
        <begin position="387"/>
        <end position="397"/>
    </location>
</feature>
<dbReference type="FunFam" id="3.40.50.410:FF:000026">
    <property type="entry name" value="Collagen, type VI, alpha 1"/>
    <property type="match status" value="1"/>
</dbReference>
<name>A0A9Q1F6Y0_SYNKA</name>
<evidence type="ECO:0000256" key="6">
    <source>
        <dbReference type="SAM" id="MobiDB-lite"/>
    </source>
</evidence>
<evidence type="ECO:0000256" key="3">
    <source>
        <dbReference type="ARBA" id="ARBA00022530"/>
    </source>
</evidence>
<feature type="compositionally biased region" description="Basic and acidic residues" evidence="6">
    <location>
        <begin position="316"/>
        <end position="337"/>
    </location>
</feature>
<accession>A0A9Q1F6Y0</accession>
<dbReference type="Proteomes" id="UP001152622">
    <property type="component" value="Chromosome 8"/>
</dbReference>
<gene>
    <name evidence="8" type="ORF">SKAU_G00238180</name>
</gene>
<dbReference type="InterPro" id="IPR036465">
    <property type="entry name" value="vWFA_dom_sf"/>
</dbReference>
<evidence type="ECO:0000259" key="7">
    <source>
        <dbReference type="PROSITE" id="PS50234"/>
    </source>
</evidence>
<dbReference type="Gene3D" id="3.40.50.410">
    <property type="entry name" value="von Willebrand factor, type A domain"/>
    <property type="match status" value="3"/>
</dbReference>
<evidence type="ECO:0000256" key="4">
    <source>
        <dbReference type="ARBA" id="ARBA00022737"/>
    </source>
</evidence>
<protein>
    <recommendedName>
        <fullName evidence="7">VWFA domain-containing protein</fullName>
    </recommendedName>
</protein>
<organism evidence="8 9">
    <name type="scientific">Synaphobranchus kaupii</name>
    <name type="common">Kaup's arrowtooth eel</name>
    <dbReference type="NCBI Taxonomy" id="118154"/>
    <lineage>
        <taxon>Eukaryota</taxon>
        <taxon>Metazoa</taxon>
        <taxon>Chordata</taxon>
        <taxon>Craniata</taxon>
        <taxon>Vertebrata</taxon>
        <taxon>Euteleostomi</taxon>
        <taxon>Actinopterygii</taxon>
        <taxon>Neopterygii</taxon>
        <taxon>Teleostei</taxon>
        <taxon>Anguilliformes</taxon>
        <taxon>Synaphobranchidae</taxon>
        <taxon>Synaphobranchus</taxon>
    </lineage>
</organism>
<comment type="caution">
    <text evidence="8">The sequence shown here is derived from an EMBL/GenBank/DDBJ whole genome shotgun (WGS) entry which is preliminary data.</text>
</comment>
<dbReference type="OrthoDB" id="8889285at2759"/>
<keyword evidence="3" id="KW-0272">Extracellular matrix</keyword>
<proteinExistence type="predicted"/>